<protein>
    <submittedName>
        <fullName evidence="2">Si:dkey-19b23.12</fullName>
    </submittedName>
</protein>
<dbReference type="PANTHER" id="PTHR33444">
    <property type="entry name" value="SI:DKEY-19B23.12-RELATED"/>
    <property type="match status" value="1"/>
</dbReference>
<feature type="transmembrane region" description="Helical" evidence="1">
    <location>
        <begin position="50"/>
        <end position="71"/>
    </location>
</feature>
<accession>A0AAY5K5I5</accession>
<dbReference type="InterPro" id="IPR040350">
    <property type="entry name" value="TMEM272"/>
</dbReference>
<organism evidence="2 3">
    <name type="scientific">Esox lucius</name>
    <name type="common">Northern pike</name>
    <dbReference type="NCBI Taxonomy" id="8010"/>
    <lineage>
        <taxon>Eukaryota</taxon>
        <taxon>Metazoa</taxon>
        <taxon>Chordata</taxon>
        <taxon>Craniata</taxon>
        <taxon>Vertebrata</taxon>
        <taxon>Euteleostomi</taxon>
        <taxon>Actinopterygii</taxon>
        <taxon>Neopterygii</taxon>
        <taxon>Teleostei</taxon>
        <taxon>Protacanthopterygii</taxon>
        <taxon>Esociformes</taxon>
        <taxon>Esocidae</taxon>
        <taxon>Esox</taxon>
    </lineage>
</organism>
<reference evidence="2 3" key="1">
    <citation type="submission" date="2020-02" db="EMBL/GenBank/DDBJ databases">
        <title>Esox lucius (northern pike) genome, fEsoLuc1, primary haplotype.</title>
        <authorList>
            <person name="Myers G."/>
            <person name="Karagic N."/>
            <person name="Meyer A."/>
            <person name="Pippel M."/>
            <person name="Reichard M."/>
            <person name="Winkler S."/>
            <person name="Tracey A."/>
            <person name="Sims Y."/>
            <person name="Howe K."/>
            <person name="Rhie A."/>
            <person name="Formenti G."/>
            <person name="Durbin R."/>
            <person name="Fedrigo O."/>
            <person name="Jarvis E.D."/>
        </authorList>
    </citation>
    <scope>NUCLEOTIDE SEQUENCE [LARGE SCALE GENOMIC DNA]</scope>
</reference>
<evidence type="ECO:0000313" key="2">
    <source>
        <dbReference type="Ensembl" id="ENSELUP00000084419.1"/>
    </source>
</evidence>
<dbReference type="Ensembl" id="ENSELUT00000105745.1">
    <property type="protein sequence ID" value="ENSELUP00000084419.1"/>
    <property type="gene ID" value="ENSELUG00000035388.1"/>
</dbReference>
<dbReference type="KEGG" id="els:109615057"/>
<evidence type="ECO:0000256" key="1">
    <source>
        <dbReference type="SAM" id="Phobius"/>
    </source>
</evidence>
<feature type="transmembrane region" description="Helical" evidence="1">
    <location>
        <begin position="83"/>
        <end position="104"/>
    </location>
</feature>
<dbReference type="Proteomes" id="UP000265140">
    <property type="component" value="Chromosome 24"/>
</dbReference>
<evidence type="ECO:0000313" key="3">
    <source>
        <dbReference type="Proteomes" id="UP000265140"/>
    </source>
</evidence>
<proteinExistence type="predicted"/>
<reference evidence="2" key="3">
    <citation type="submission" date="2025-09" db="UniProtKB">
        <authorList>
            <consortium name="Ensembl"/>
        </authorList>
    </citation>
    <scope>IDENTIFICATION</scope>
</reference>
<keyword evidence="1" id="KW-0812">Transmembrane</keyword>
<reference evidence="2" key="2">
    <citation type="submission" date="2025-08" db="UniProtKB">
        <authorList>
            <consortium name="Ensembl"/>
        </authorList>
    </citation>
    <scope>IDENTIFICATION</scope>
</reference>
<dbReference type="RefSeq" id="XP_019898900.2">
    <property type="nucleotide sequence ID" value="XM_020043341.3"/>
</dbReference>
<dbReference type="GeneTree" id="ENSGT00940000165960"/>
<keyword evidence="3" id="KW-1185">Reference proteome</keyword>
<dbReference type="AlphaFoldDB" id="A0AAY5K5I5"/>
<keyword evidence="1" id="KW-0472">Membrane</keyword>
<keyword evidence="1" id="KW-1133">Transmembrane helix</keyword>
<dbReference type="PANTHER" id="PTHR33444:SF2">
    <property type="entry name" value="MARVEL DOMAIN-CONTAINING PROTEIN"/>
    <property type="match status" value="1"/>
</dbReference>
<name>A0AAY5K5I5_ESOLU</name>
<feature type="transmembrane region" description="Helical" evidence="1">
    <location>
        <begin position="177"/>
        <end position="200"/>
    </location>
</feature>
<sequence length="225" mass="24726">MCPHSADSSKPGDNPTVIRSTQINSRSVTDYSLVEIQDWKMNKKLSTQDMVSSNVVPFAMLVANIVIGSVYLNDCPRQPYIPIYLIVLGAMGVVPVFSSCCCLISTPDSTSSLKVLCNICSGLVSLFLLCWFICGNVWIYSIYQPNYNKNIPNYNQTLINNLYCNRTLYLFAFWSNILAYLILLGLCVVLCCGCCCGLAISACIGCSKAESVQIGDKSSPEEVIM</sequence>
<feature type="transmembrane region" description="Helical" evidence="1">
    <location>
        <begin position="116"/>
        <end position="140"/>
    </location>
</feature>
<dbReference type="GeneID" id="109615057"/>